<reference evidence="2" key="1">
    <citation type="submission" date="2019-03" db="EMBL/GenBank/DDBJ databases">
        <title>Long read genome sequence of the mycoparasitic Pythium oligandrum ATCC 38472 isolated from sugarbeet rhizosphere.</title>
        <authorList>
            <person name="Gaulin E."/>
        </authorList>
    </citation>
    <scope>NUCLEOTIDE SEQUENCE</scope>
    <source>
        <strain evidence="2">ATCC 38472_TT</strain>
    </source>
</reference>
<dbReference type="NCBIfam" id="TIGR00293">
    <property type="entry name" value="prefoldin subunit alpha"/>
    <property type="match status" value="1"/>
</dbReference>
<dbReference type="Pfam" id="PF02996">
    <property type="entry name" value="Prefoldin"/>
    <property type="match status" value="1"/>
</dbReference>
<dbReference type="PANTHER" id="PTHR13345:SF9">
    <property type="entry name" value="PROTEIN UXT"/>
    <property type="match status" value="1"/>
</dbReference>
<dbReference type="PANTHER" id="PTHR13345">
    <property type="entry name" value="MEDIATOR OF RNA POLYMERASE II TRANSCRIPTION SUBUNIT 10"/>
    <property type="match status" value="1"/>
</dbReference>
<name>A0A8K1FHM2_PYTOL</name>
<dbReference type="Gene3D" id="1.10.287.370">
    <property type="match status" value="1"/>
</dbReference>
<dbReference type="InterPro" id="IPR009053">
    <property type="entry name" value="Prefoldin"/>
</dbReference>
<evidence type="ECO:0000313" key="3">
    <source>
        <dbReference type="Proteomes" id="UP000794436"/>
    </source>
</evidence>
<dbReference type="GO" id="GO:0045944">
    <property type="term" value="P:positive regulation of transcription by RNA polymerase II"/>
    <property type="evidence" value="ECO:0007669"/>
    <property type="project" value="TreeGrafter"/>
</dbReference>
<organism evidence="2 3">
    <name type="scientific">Pythium oligandrum</name>
    <name type="common">Mycoparasitic fungus</name>
    <dbReference type="NCBI Taxonomy" id="41045"/>
    <lineage>
        <taxon>Eukaryota</taxon>
        <taxon>Sar</taxon>
        <taxon>Stramenopiles</taxon>
        <taxon>Oomycota</taxon>
        <taxon>Peronosporomycetes</taxon>
        <taxon>Pythiales</taxon>
        <taxon>Pythiaceae</taxon>
        <taxon>Pythium</taxon>
    </lineage>
</organism>
<evidence type="ECO:0000313" key="2">
    <source>
        <dbReference type="EMBL" id="TMW64050.1"/>
    </source>
</evidence>
<sequence length="150" mass="17199">MATSVEAQETQAAVQKYGTFVEEVLKPQLQASLAQRDALTTEIREYQELLEFLTAQIERQQTEPTAKLQLLMDLGQRFQVRAKINDPTRIIVDIGLNFHVEMTLDEAQTFVQSHLTHLSDKRRTWQDKARQISDHVNLVLDAIQQLAALQ</sequence>
<protein>
    <recommendedName>
        <fullName evidence="4">Prefoldin subunit 3</fullName>
    </recommendedName>
</protein>
<dbReference type="CDD" id="cd23158">
    <property type="entry name" value="Prefoldin_UXT"/>
    <property type="match status" value="1"/>
</dbReference>
<proteinExistence type="predicted"/>
<dbReference type="GO" id="GO:0003712">
    <property type="term" value="F:transcription coregulator activity"/>
    <property type="evidence" value="ECO:0007669"/>
    <property type="project" value="TreeGrafter"/>
</dbReference>
<accession>A0A8K1FHM2</accession>
<dbReference type="SUPFAM" id="SSF46579">
    <property type="entry name" value="Prefoldin"/>
    <property type="match status" value="1"/>
</dbReference>
<dbReference type="EMBL" id="SPLM01000041">
    <property type="protein sequence ID" value="TMW64050.1"/>
    <property type="molecule type" value="Genomic_DNA"/>
</dbReference>
<gene>
    <name evidence="2" type="ORF">Poli38472_014167</name>
</gene>
<evidence type="ECO:0008006" key="4">
    <source>
        <dbReference type="Google" id="ProtNLM"/>
    </source>
</evidence>
<dbReference type="InterPro" id="IPR004127">
    <property type="entry name" value="Prefoldin_subunit_alpha"/>
</dbReference>
<dbReference type="OrthoDB" id="433124at2759"/>
<evidence type="ECO:0000256" key="1">
    <source>
        <dbReference type="SAM" id="Coils"/>
    </source>
</evidence>
<keyword evidence="3" id="KW-1185">Reference proteome</keyword>
<dbReference type="AlphaFoldDB" id="A0A8K1FHM2"/>
<dbReference type="GO" id="GO:0016592">
    <property type="term" value="C:mediator complex"/>
    <property type="evidence" value="ECO:0007669"/>
    <property type="project" value="TreeGrafter"/>
</dbReference>
<keyword evidence="1" id="KW-0175">Coiled coil</keyword>
<dbReference type="Proteomes" id="UP000794436">
    <property type="component" value="Unassembled WGS sequence"/>
</dbReference>
<comment type="caution">
    <text evidence="2">The sequence shown here is derived from an EMBL/GenBank/DDBJ whole genome shotgun (WGS) entry which is preliminary data.</text>
</comment>
<feature type="coiled-coil region" evidence="1">
    <location>
        <begin position="29"/>
        <end position="63"/>
    </location>
</feature>